<dbReference type="Proteomes" id="UP000694255">
    <property type="component" value="Unassembled WGS sequence"/>
</dbReference>
<evidence type="ECO:0000313" key="3">
    <source>
        <dbReference type="Proteomes" id="UP000694255"/>
    </source>
</evidence>
<evidence type="ECO:0000313" key="2">
    <source>
        <dbReference type="EMBL" id="KAG7661960.1"/>
    </source>
</evidence>
<feature type="compositionally biased region" description="Polar residues" evidence="1">
    <location>
        <begin position="60"/>
        <end position="88"/>
    </location>
</feature>
<dbReference type="GeneID" id="73471363"/>
<dbReference type="AlphaFoldDB" id="A0A8J5QSF4"/>
<protein>
    <submittedName>
        <fullName evidence="2">Uncharacterized protein</fullName>
    </submittedName>
</protein>
<dbReference type="EMBL" id="JAGSYN010000187">
    <property type="protein sequence ID" value="KAG7661960.1"/>
    <property type="molecule type" value="Genomic_DNA"/>
</dbReference>
<reference evidence="2 3" key="1">
    <citation type="journal article" date="2021" name="DNA Res.">
        <title>Genome analysis of Candida subhashii reveals its hybrid nature and dual mitochondrial genome conformations.</title>
        <authorList>
            <person name="Mixao V."/>
            <person name="Hegedusova E."/>
            <person name="Saus E."/>
            <person name="Pryszcz L.P."/>
            <person name="Cillingova A."/>
            <person name="Nosek J."/>
            <person name="Gabaldon T."/>
        </authorList>
    </citation>
    <scope>NUCLEOTIDE SEQUENCE [LARGE SCALE GENOMIC DNA]</scope>
    <source>
        <strain evidence="2 3">CBS 10753</strain>
    </source>
</reference>
<organism evidence="2 3">
    <name type="scientific">[Candida] subhashii</name>
    <dbReference type="NCBI Taxonomy" id="561895"/>
    <lineage>
        <taxon>Eukaryota</taxon>
        <taxon>Fungi</taxon>
        <taxon>Dikarya</taxon>
        <taxon>Ascomycota</taxon>
        <taxon>Saccharomycotina</taxon>
        <taxon>Pichiomycetes</taxon>
        <taxon>Debaryomycetaceae</taxon>
        <taxon>Spathaspora</taxon>
    </lineage>
</organism>
<sequence>MFTKLSAKFHKSNNQKAKLLNIPEFYDLDEPIKKQYVRGLFHKLQAGARKISQEIHQKPTSEPQSSIYSTQPSNYSEVVPANSNNHSKPPQAESHSVRNDRIVSDEEEYAIISKQMEKKTTQDSSNDLKSPTVFTATVDRPVTIPTSPVVIDNRKLFYIDTKDKEKHQIKLSREKISSGEGCLTRTVRLWNQIDTMWLADEGRFDEMPTYAKNSKYKLDSTRTRRHLESSKINRDNEITNMSRVLSRDVSLDCGNFKVDLKSATPTTITDPSPAATTATTPPTANIYRKWVSMQNEDKEEEELTFPRENFTSYRSNTYNKAKRLIHALRIKRCKENKSSRYMYISPPLKESTLSTNEDDIQYIPKDALDRAILNNIRIAQKVHGTAFQGVPFRVIPAYSDFPTDNSKSENKRIFHPNAFSCCKRANMKPVNHKEDYAKYCRSASGFVAWEVKCLSLF</sequence>
<comment type="caution">
    <text evidence="2">The sequence shown here is derived from an EMBL/GenBank/DDBJ whole genome shotgun (WGS) entry which is preliminary data.</text>
</comment>
<feature type="region of interest" description="Disordered" evidence="1">
    <location>
        <begin position="52"/>
        <end position="100"/>
    </location>
</feature>
<gene>
    <name evidence="2" type="ORF">J8A68_004563</name>
</gene>
<name>A0A8J5QSF4_9ASCO</name>
<keyword evidence="3" id="KW-1185">Reference proteome</keyword>
<accession>A0A8J5QSF4</accession>
<proteinExistence type="predicted"/>
<dbReference type="RefSeq" id="XP_049262193.1">
    <property type="nucleotide sequence ID" value="XM_049408535.1"/>
</dbReference>
<evidence type="ECO:0000256" key="1">
    <source>
        <dbReference type="SAM" id="MobiDB-lite"/>
    </source>
</evidence>